<dbReference type="AlphaFoldDB" id="A0A934JZS7"/>
<keyword evidence="2" id="KW-1185">Reference proteome</keyword>
<sequence>MNIEIDLGESVAELEADLALSISQLQKAVSRALKKVARWLETHSKRELGVALGVPQRVLEARYYKTFYMKNDQRSVSLWFGLEPISAQAFGKPVQTDVGVKVGKHHFIGAFMATMKNGHAGIFKRKYEYGSKRTKRIKRPDGQWTELPIEEVRFPINEIARPIIERYYVRAEARFKQLLKQEINFVMNVEGA</sequence>
<reference evidence="1" key="1">
    <citation type="submission" date="2020-12" db="EMBL/GenBank/DDBJ databases">
        <title>Marinomonas arctica sp. nov., a psychrotolerant bacterium isolated from the Arctic.</title>
        <authorList>
            <person name="Zhang Y."/>
        </authorList>
    </citation>
    <scope>NUCLEOTIDE SEQUENCE</scope>
    <source>
        <strain evidence="1">C1424</strain>
    </source>
</reference>
<dbReference type="RefSeq" id="WP_199470287.1">
    <property type="nucleotide sequence ID" value="NZ_JAEMNX010000034.1"/>
</dbReference>
<evidence type="ECO:0000313" key="2">
    <source>
        <dbReference type="Proteomes" id="UP000628710"/>
    </source>
</evidence>
<accession>A0A934JZS7</accession>
<organism evidence="1 2">
    <name type="scientific">Marinomonas transparens</name>
    <dbReference type="NCBI Taxonomy" id="2795388"/>
    <lineage>
        <taxon>Bacteria</taxon>
        <taxon>Pseudomonadati</taxon>
        <taxon>Pseudomonadota</taxon>
        <taxon>Gammaproteobacteria</taxon>
        <taxon>Oceanospirillales</taxon>
        <taxon>Oceanospirillaceae</taxon>
        <taxon>Marinomonas</taxon>
    </lineage>
</organism>
<dbReference type="Proteomes" id="UP000628710">
    <property type="component" value="Unassembled WGS sequence"/>
</dbReference>
<gene>
    <name evidence="1" type="ORF">I8J31_19650</name>
</gene>
<evidence type="ECO:0008006" key="3">
    <source>
        <dbReference type="Google" id="ProtNLM"/>
    </source>
</evidence>
<proteinExistence type="predicted"/>
<evidence type="ECO:0000313" key="1">
    <source>
        <dbReference type="EMBL" id="MBJ7539892.1"/>
    </source>
</evidence>
<name>A0A934JZS7_9GAMM</name>
<protein>
    <recommendedName>
        <fullName evidence="3">Prophage minor tail protein Z (GPZ)</fullName>
    </recommendedName>
</protein>
<dbReference type="EMBL" id="JAEMNX010000034">
    <property type="protein sequence ID" value="MBJ7539892.1"/>
    <property type="molecule type" value="Genomic_DNA"/>
</dbReference>
<comment type="caution">
    <text evidence="1">The sequence shown here is derived from an EMBL/GenBank/DDBJ whole genome shotgun (WGS) entry which is preliminary data.</text>
</comment>